<dbReference type="InterPro" id="IPR050493">
    <property type="entry name" value="FAD-dep_Monooxygenase_BioMet"/>
</dbReference>
<evidence type="ECO:0000259" key="3">
    <source>
        <dbReference type="Pfam" id="PF01494"/>
    </source>
</evidence>
<keyword evidence="1" id="KW-0560">Oxidoreductase</keyword>
<dbReference type="PATRIC" id="fig|1961.12.peg.637"/>
<name>A0A0L8N503_STRVG</name>
<organism evidence="4 5">
    <name type="scientific">Streptomyces virginiae</name>
    <name type="common">Streptomyces cinnamonensis</name>
    <dbReference type="NCBI Taxonomy" id="1961"/>
    <lineage>
        <taxon>Bacteria</taxon>
        <taxon>Bacillati</taxon>
        <taxon>Actinomycetota</taxon>
        <taxon>Actinomycetes</taxon>
        <taxon>Kitasatosporales</taxon>
        <taxon>Streptomycetaceae</taxon>
        <taxon>Streptomyces</taxon>
    </lineage>
</organism>
<dbReference type="AlphaFoldDB" id="A0A0L8N503"/>
<dbReference type="Proteomes" id="UP000037084">
    <property type="component" value="Unassembled WGS sequence"/>
</dbReference>
<dbReference type="OrthoDB" id="9782160at2"/>
<comment type="caution">
    <text evidence="4">The sequence shown here is derived from an EMBL/GenBank/DDBJ whole genome shotgun (WGS) entry which is preliminary data.</text>
</comment>
<dbReference type="Pfam" id="PF13450">
    <property type="entry name" value="NAD_binding_8"/>
    <property type="match status" value="1"/>
</dbReference>
<dbReference type="InterPro" id="IPR002938">
    <property type="entry name" value="FAD-bd"/>
</dbReference>
<dbReference type="PANTHER" id="PTHR13789">
    <property type="entry name" value="MONOOXYGENASE"/>
    <property type="match status" value="1"/>
</dbReference>
<gene>
    <name evidence="4" type="ORF">ADK75_03050</name>
</gene>
<keyword evidence="2 4" id="KW-0503">Monooxygenase</keyword>
<feature type="domain" description="FAD-binding" evidence="3">
    <location>
        <begin position="130"/>
        <end position="319"/>
    </location>
</feature>
<dbReference type="Pfam" id="PF01494">
    <property type="entry name" value="FAD_binding_3"/>
    <property type="match status" value="1"/>
</dbReference>
<evidence type="ECO:0000313" key="5">
    <source>
        <dbReference type="Proteomes" id="UP000037084"/>
    </source>
</evidence>
<dbReference type="SUPFAM" id="SSF51905">
    <property type="entry name" value="FAD/NAD(P)-binding domain"/>
    <property type="match status" value="1"/>
</dbReference>
<evidence type="ECO:0000313" key="4">
    <source>
        <dbReference type="EMBL" id="KOG57727.1"/>
    </source>
</evidence>
<dbReference type="RefSeq" id="WP_053167851.1">
    <property type="nucleotide sequence ID" value="NZ_LGUV01000002.1"/>
</dbReference>
<accession>A0A0L8N503</accession>
<dbReference type="EMBL" id="LGUV01000002">
    <property type="protein sequence ID" value="KOG57727.1"/>
    <property type="molecule type" value="Genomic_DNA"/>
</dbReference>
<dbReference type="PANTHER" id="PTHR13789:SF309">
    <property type="entry name" value="PUTATIVE (AFU_ORTHOLOGUE AFUA_6G14510)-RELATED"/>
    <property type="match status" value="1"/>
</dbReference>
<evidence type="ECO:0000256" key="2">
    <source>
        <dbReference type="ARBA" id="ARBA00023033"/>
    </source>
</evidence>
<dbReference type="GO" id="GO:0071949">
    <property type="term" value="F:FAD binding"/>
    <property type="evidence" value="ECO:0007669"/>
    <property type="project" value="InterPro"/>
</dbReference>
<dbReference type="Gene3D" id="3.50.50.60">
    <property type="entry name" value="FAD/NAD(P)-binding domain"/>
    <property type="match status" value="1"/>
</dbReference>
<dbReference type="PRINTS" id="PR00420">
    <property type="entry name" value="RNGMNOXGNASE"/>
</dbReference>
<protein>
    <submittedName>
        <fullName evidence="4">Salicylate 1-monooxygenase</fullName>
    </submittedName>
</protein>
<proteinExistence type="predicted"/>
<sequence length="358" mass="38038">MRVSVIGGGVAGAASAIALRRATGAEVTVHEAYEDPAGQVGSFLSLAVNGLRGLDALGCLPAVQAAGFPVALQRMWSASGKLLGEVPRGRRTSDSLHSTTLLRGRLVEVLRAEAVRAGARIETGRRVDPADLDADLVVAADGIWSATRTALDPAAPQVRYAGLYSVSGVSEGVRLTPGTYHFVFGRRGAFLCVPAADGTVWWSAQVPAPQPPDPADVTRDLLAELYGKEELPLSLIRAATRVDRSMPMHRLADVPVWHDGRTVLIGDAAHPVGAGQGASMAIEDAVALGRCMDGAPDVAGALAEYTRVRRPRVTRMTRTAATNRDSKTPGTVQRRVNDLLMPIAFRHVYARSTAWLYR</sequence>
<dbReference type="InterPro" id="IPR036188">
    <property type="entry name" value="FAD/NAD-bd_sf"/>
</dbReference>
<dbReference type="GO" id="GO:0004497">
    <property type="term" value="F:monooxygenase activity"/>
    <property type="evidence" value="ECO:0007669"/>
    <property type="project" value="UniProtKB-KW"/>
</dbReference>
<evidence type="ECO:0000256" key="1">
    <source>
        <dbReference type="ARBA" id="ARBA00023002"/>
    </source>
</evidence>
<reference evidence="5" key="1">
    <citation type="submission" date="2015-07" db="EMBL/GenBank/DDBJ databases">
        <authorList>
            <consortium name="Consortium for Microbial Forensics and Genomics (microFORGE)"/>
            <person name="Knight B.M."/>
            <person name="Roberts D.P."/>
            <person name="Lin D."/>
            <person name="Hari K."/>
            <person name="Fletcher J."/>
            <person name="Melcher U."/>
            <person name="Blagden T."/>
            <person name="Winegar R.A."/>
        </authorList>
    </citation>
    <scope>NUCLEOTIDE SEQUENCE [LARGE SCALE GENOMIC DNA]</scope>
    <source>
        <strain evidence="5">NRRL B-1447</strain>
    </source>
</reference>